<feature type="domain" description="Soluble ligand binding" evidence="2">
    <location>
        <begin position="85"/>
        <end position="139"/>
    </location>
</feature>
<dbReference type="AlphaFoldDB" id="A0A0T6LLI1"/>
<accession>A0A0T6LLI1</accession>
<evidence type="ECO:0000313" key="4">
    <source>
        <dbReference type="Proteomes" id="UP000050867"/>
    </source>
</evidence>
<name>A0A0T6LLI1_WENVI</name>
<dbReference type="Gene3D" id="1.10.150.320">
    <property type="entry name" value="Photosystem II 12 kDa extrinsic protein"/>
    <property type="match status" value="1"/>
</dbReference>
<evidence type="ECO:0000313" key="3">
    <source>
        <dbReference type="EMBL" id="KRV46735.1"/>
    </source>
</evidence>
<dbReference type="PANTHER" id="PTHR21180">
    <property type="entry name" value="ENDONUCLEASE/EXONUCLEASE/PHOSPHATASE FAMILY DOMAIN-CONTAINING PROTEIN 1"/>
    <property type="match status" value="1"/>
</dbReference>
<dbReference type="Gene3D" id="3.10.560.10">
    <property type="entry name" value="Outer membrane lipoprotein wza domain like"/>
    <property type="match status" value="1"/>
</dbReference>
<organism evidence="3 4">
    <name type="scientific">Wenjunlia vitaminophila</name>
    <name type="common">Streptomyces vitaminophilus</name>
    <dbReference type="NCBI Taxonomy" id="76728"/>
    <lineage>
        <taxon>Bacteria</taxon>
        <taxon>Bacillati</taxon>
        <taxon>Actinomycetota</taxon>
        <taxon>Actinomycetes</taxon>
        <taxon>Kitasatosporales</taxon>
        <taxon>Streptomycetaceae</taxon>
        <taxon>Wenjunlia</taxon>
    </lineage>
</organism>
<keyword evidence="3" id="KW-0238">DNA-binding</keyword>
<dbReference type="PANTHER" id="PTHR21180:SF32">
    <property type="entry name" value="ENDONUCLEASE_EXONUCLEASE_PHOSPHATASE FAMILY DOMAIN-CONTAINING PROTEIN 1"/>
    <property type="match status" value="1"/>
</dbReference>
<dbReference type="Pfam" id="PF10531">
    <property type="entry name" value="SLBB"/>
    <property type="match status" value="1"/>
</dbReference>
<proteinExistence type="predicted"/>
<dbReference type="InterPro" id="IPR051675">
    <property type="entry name" value="Endo/Exo/Phosphatase_dom_1"/>
</dbReference>
<dbReference type="Pfam" id="PF12836">
    <property type="entry name" value="HHH_3"/>
    <property type="match status" value="1"/>
</dbReference>
<feature type="region of interest" description="Disordered" evidence="1">
    <location>
        <begin position="45"/>
        <end position="79"/>
    </location>
</feature>
<feature type="compositionally biased region" description="Pro residues" evidence="1">
    <location>
        <begin position="63"/>
        <end position="75"/>
    </location>
</feature>
<sequence>MPTAVRVRCGLEVRAVVGLALVLLVAVALAAHHFLAGRPQEVGVPPLSEPGPTAPRASAAPGAPRPSVPTLPPSPAASGAESGVVVHVAGEVRRPGLRTLPPGSRVGDALGAAGGALPGSDTDGLNLARVLGDGEQVVVGAPAPAGSPVTTPAASGPGPGPISLSTATAEQLDSLPGVGPVLAQHIIDYRTQHGGFTTVDQLREVTGIGERRFTDLRPLVRA</sequence>
<dbReference type="Proteomes" id="UP000050867">
    <property type="component" value="Unassembled WGS sequence"/>
</dbReference>
<dbReference type="SUPFAM" id="SSF47781">
    <property type="entry name" value="RuvA domain 2-like"/>
    <property type="match status" value="1"/>
</dbReference>
<dbReference type="InterPro" id="IPR010994">
    <property type="entry name" value="RuvA_2-like"/>
</dbReference>
<dbReference type="eggNOG" id="COG1555">
    <property type="taxonomic scope" value="Bacteria"/>
</dbReference>
<dbReference type="GO" id="GO:0003677">
    <property type="term" value="F:DNA binding"/>
    <property type="evidence" value="ECO:0007669"/>
    <property type="project" value="UniProtKB-KW"/>
</dbReference>
<comment type="caution">
    <text evidence="3">The sequence shown here is derived from an EMBL/GenBank/DDBJ whole genome shotgun (WGS) entry which is preliminary data.</text>
</comment>
<reference evidence="3 4" key="1">
    <citation type="submission" date="2015-10" db="EMBL/GenBank/DDBJ databases">
        <title>Draft genome sequence of pyrrolomycin-producing Streptomyces vitaminophilus.</title>
        <authorList>
            <person name="Graham D.E."/>
            <person name="Mahan K.M."/>
            <person name="Klingeman D.M."/>
            <person name="Hettich R.L."/>
            <person name="Parry R.J."/>
        </authorList>
    </citation>
    <scope>NUCLEOTIDE SEQUENCE [LARGE SCALE GENOMIC DNA]</scope>
    <source>
        <strain evidence="3 4">ATCC 31673</strain>
    </source>
</reference>
<keyword evidence="4" id="KW-1185">Reference proteome</keyword>
<dbReference type="STRING" id="76728.AQ490_10885"/>
<gene>
    <name evidence="3" type="ORF">AQ490_10885</name>
</gene>
<protein>
    <submittedName>
        <fullName evidence="3">DNA-binding protein</fullName>
    </submittedName>
</protein>
<evidence type="ECO:0000256" key="1">
    <source>
        <dbReference type="SAM" id="MobiDB-lite"/>
    </source>
</evidence>
<dbReference type="GO" id="GO:0015628">
    <property type="term" value="P:protein secretion by the type II secretion system"/>
    <property type="evidence" value="ECO:0007669"/>
    <property type="project" value="TreeGrafter"/>
</dbReference>
<dbReference type="InterPro" id="IPR019554">
    <property type="entry name" value="Soluble_ligand-bd"/>
</dbReference>
<dbReference type="EMBL" id="LLZU01000039">
    <property type="protein sequence ID" value="KRV46735.1"/>
    <property type="molecule type" value="Genomic_DNA"/>
</dbReference>
<evidence type="ECO:0000259" key="2">
    <source>
        <dbReference type="Pfam" id="PF10531"/>
    </source>
</evidence>
<dbReference type="GO" id="GO:0015627">
    <property type="term" value="C:type II protein secretion system complex"/>
    <property type="evidence" value="ECO:0007669"/>
    <property type="project" value="TreeGrafter"/>
</dbReference>